<dbReference type="RefSeq" id="WP_085921982.1">
    <property type="nucleotide sequence ID" value="NZ_CP021106.3"/>
</dbReference>
<feature type="region of interest" description="Disordered" evidence="1">
    <location>
        <begin position="66"/>
        <end position="87"/>
    </location>
</feature>
<keyword evidence="4" id="KW-1185">Reference proteome</keyword>
<proteinExistence type="predicted"/>
<dbReference type="AlphaFoldDB" id="A0A1W6SPF3"/>
<keyword evidence="2" id="KW-0732">Signal</keyword>
<dbReference type="OrthoDB" id="8565604at2"/>
<dbReference type="KEGG" id="nlc:EBAPG3_007855"/>
<evidence type="ECO:0000256" key="2">
    <source>
        <dbReference type="SAM" id="SignalP"/>
    </source>
</evidence>
<feature type="chain" id="PRO_5012935905" description="PEP-CTERM sorting domain-containing protein" evidence="2">
    <location>
        <begin position="23"/>
        <end position="238"/>
    </location>
</feature>
<dbReference type="Proteomes" id="UP000012179">
    <property type="component" value="Chromosome"/>
</dbReference>
<name>A0A1W6SPF3_9PROT</name>
<accession>A0A1W6SPF3</accession>
<evidence type="ECO:0000313" key="3">
    <source>
        <dbReference type="EMBL" id="ARO87694.1"/>
    </source>
</evidence>
<evidence type="ECO:0000313" key="4">
    <source>
        <dbReference type="Proteomes" id="UP000012179"/>
    </source>
</evidence>
<reference evidence="3 4" key="1">
    <citation type="journal article" date="2015" name="Int. J. Syst. Evol. Microbiol.">
        <title>Nitrosospira lacus sp. nov., a psychrotolerant, ammonia-oxidizing bacterium from sandy lake sediment.</title>
        <authorList>
            <person name="Urakawa H."/>
            <person name="Garcia J.C."/>
            <person name="Nielsen J.L."/>
            <person name="Le V.Q."/>
            <person name="Kozlowski J.A."/>
            <person name="Stein L.Y."/>
            <person name="Lim C.K."/>
            <person name="Pommerening-Roser A."/>
            <person name="Martens-Habbena W."/>
            <person name="Stahl D.A."/>
            <person name="Klotz M.G."/>
        </authorList>
    </citation>
    <scope>NUCLEOTIDE SEQUENCE [LARGE SCALE GENOMIC DNA]</scope>
    <source>
        <strain evidence="3 4">APG3</strain>
    </source>
</reference>
<feature type="signal peptide" evidence="2">
    <location>
        <begin position="1"/>
        <end position="22"/>
    </location>
</feature>
<evidence type="ECO:0000256" key="1">
    <source>
        <dbReference type="SAM" id="MobiDB-lite"/>
    </source>
</evidence>
<protein>
    <recommendedName>
        <fullName evidence="5">PEP-CTERM sorting domain-containing protein</fullName>
    </recommendedName>
</protein>
<dbReference type="EMBL" id="CP021106">
    <property type="protein sequence ID" value="ARO87694.1"/>
    <property type="molecule type" value="Genomic_DNA"/>
</dbReference>
<evidence type="ECO:0008006" key="5">
    <source>
        <dbReference type="Google" id="ProtNLM"/>
    </source>
</evidence>
<organism evidence="3 4">
    <name type="scientific">Nitrosospira lacus</name>
    <dbReference type="NCBI Taxonomy" id="1288494"/>
    <lineage>
        <taxon>Bacteria</taxon>
        <taxon>Pseudomonadati</taxon>
        <taxon>Pseudomonadota</taxon>
        <taxon>Betaproteobacteria</taxon>
        <taxon>Nitrosomonadales</taxon>
        <taxon>Nitrosomonadaceae</taxon>
        <taxon>Nitrosospira</taxon>
    </lineage>
</organism>
<gene>
    <name evidence="3" type="ORF">EBAPG3_007855</name>
</gene>
<sequence length="238" mass="24916">MKSLSAALSVVALLPEPLAANATLIDPVPYSLFAGSPWARTLFDYFELEHPEDCLPDVSEGFASHGAASRPASRSDWIDAGGSPPNGSGTSGHTWYFNGVSSITFTFSAALLGALPTHAGLVWTDLGLANVRKGFDSILFEAFDTAHNLLGIIGPSALGDGLFAGQTAEDRFFGVSSASGIGSVRISLLHSTEQGLDKLQYDLAKLTPFSADPDPANTLAVLVVGRAGNGFTRRYLQG</sequence>